<gene>
    <name evidence="2" type="ORF">BJY01DRAFT_261128</name>
</gene>
<comment type="caution">
    <text evidence="2">The sequence shown here is derived from an EMBL/GenBank/DDBJ whole genome shotgun (WGS) entry which is preliminary data.</text>
</comment>
<evidence type="ECO:0000256" key="1">
    <source>
        <dbReference type="SAM" id="SignalP"/>
    </source>
</evidence>
<feature type="signal peptide" evidence="1">
    <location>
        <begin position="1"/>
        <end position="19"/>
    </location>
</feature>
<keyword evidence="1" id="KW-0732">Signal</keyword>
<protein>
    <submittedName>
        <fullName evidence="2">Uncharacterized protein</fullName>
    </submittedName>
</protein>
<name>A0ABR4KH16_9EURO</name>
<dbReference type="EMBL" id="JBFXLU010000032">
    <property type="protein sequence ID" value="KAL2851099.1"/>
    <property type="molecule type" value="Genomic_DNA"/>
</dbReference>
<proteinExistence type="predicted"/>
<accession>A0ABR4KH16</accession>
<feature type="chain" id="PRO_5046147419" evidence="1">
    <location>
        <begin position="20"/>
        <end position="202"/>
    </location>
</feature>
<organism evidence="2 3">
    <name type="scientific">Aspergillus pseudoustus</name>
    <dbReference type="NCBI Taxonomy" id="1810923"/>
    <lineage>
        <taxon>Eukaryota</taxon>
        <taxon>Fungi</taxon>
        <taxon>Dikarya</taxon>
        <taxon>Ascomycota</taxon>
        <taxon>Pezizomycotina</taxon>
        <taxon>Eurotiomycetes</taxon>
        <taxon>Eurotiomycetidae</taxon>
        <taxon>Eurotiales</taxon>
        <taxon>Aspergillaceae</taxon>
        <taxon>Aspergillus</taxon>
        <taxon>Aspergillus subgen. Nidulantes</taxon>
    </lineage>
</organism>
<dbReference type="Proteomes" id="UP001610446">
    <property type="component" value="Unassembled WGS sequence"/>
</dbReference>
<sequence>MKPSTILSLLPTLLSMTHALEAPIKGYRIWEPEWEVEALPGLMHKARGTIEEVHAELLHINPDWDEHYVEPALEHLTQRTSDFTKRTDFYTDGWLVCGQWPEADVPHIMSGIRYLNGVAGRPGNGPGPGNCGRVSCSYGSAIWWCNDSDQAKQLESYRSIADGAQAVLQSCSYDGGFSFSNKVTGQAFHETSWNVIVRGDEC</sequence>
<dbReference type="PANTHER" id="PTHR35605">
    <property type="entry name" value="ECP2 EFFECTOR PROTEIN DOMAIN-CONTAINING PROTEIN-RELATED"/>
    <property type="match status" value="1"/>
</dbReference>
<dbReference type="PANTHER" id="PTHR35605:SF1">
    <property type="entry name" value="ECP2 EFFECTOR PROTEIN DOMAIN-CONTAINING PROTEIN-RELATED"/>
    <property type="match status" value="1"/>
</dbReference>
<evidence type="ECO:0000313" key="3">
    <source>
        <dbReference type="Proteomes" id="UP001610446"/>
    </source>
</evidence>
<reference evidence="2 3" key="1">
    <citation type="submission" date="2024-07" db="EMBL/GenBank/DDBJ databases">
        <title>Section-level genome sequencing and comparative genomics of Aspergillus sections Usti and Cavernicolus.</title>
        <authorList>
            <consortium name="Lawrence Berkeley National Laboratory"/>
            <person name="Nybo J.L."/>
            <person name="Vesth T.C."/>
            <person name="Theobald S."/>
            <person name="Frisvad J.C."/>
            <person name="Larsen T.O."/>
            <person name="Kjaerboelling I."/>
            <person name="Rothschild-Mancinelli K."/>
            <person name="Lyhne E.K."/>
            <person name="Kogle M.E."/>
            <person name="Barry K."/>
            <person name="Clum A."/>
            <person name="Na H."/>
            <person name="Ledsgaard L."/>
            <person name="Lin J."/>
            <person name="Lipzen A."/>
            <person name="Kuo A."/>
            <person name="Riley R."/>
            <person name="Mondo S."/>
            <person name="Labutti K."/>
            <person name="Haridas S."/>
            <person name="Pangalinan J."/>
            <person name="Salamov A.A."/>
            <person name="Simmons B.A."/>
            <person name="Magnuson J.K."/>
            <person name="Chen J."/>
            <person name="Drula E."/>
            <person name="Henrissat B."/>
            <person name="Wiebenga A."/>
            <person name="Lubbers R.J."/>
            <person name="Gomes A.C."/>
            <person name="Makela M.R."/>
            <person name="Stajich J."/>
            <person name="Grigoriev I.V."/>
            <person name="Mortensen U.H."/>
            <person name="De Vries R.P."/>
            <person name="Baker S.E."/>
            <person name="Andersen M.R."/>
        </authorList>
    </citation>
    <scope>NUCLEOTIDE SEQUENCE [LARGE SCALE GENOMIC DNA]</scope>
    <source>
        <strain evidence="2 3">CBS 123904</strain>
    </source>
</reference>
<keyword evidence="3" id="KW-1185">Reference proteome</keyword>
<evidence type="ECO:0000313" key="2">
    <source>
        <dbReference type="EMBL" id="KAL2851099.1"/>
    </source>
</evidence>